<evidence type="ECO:0000313" key="3">
    <source>
        <dbReference type="Proteomes" id="UP000198211"/>
    </source>
</evidence>
<comment type="caution">
    <text evidence="2">The sequence shown here is derived from an EMBL/GenBank/DDBJ whole genome shotgun (WGS) entry which is preliminary data.</text>
</comment>
<reference evidence="3" key="1">
    <citation type="submission" date="2017-03" db="EMBL/GenBank/DDBJ databases">
        <title>Phytopthora megakarya and P. palmivora, two closely related causual agents of cacao black pod achieved similar genome size and gene model numbers by different mechanisms.</title>
        <authorList>
            <person name="Ali S."/>
            <person name="Shao J."/>
            <person name="Larry D.J."/>
            <person name="Kronmiller B."/>
            <person name="Shen D."/>
            <person name="Strem M.D."/>
            <person name="Melnick R.L."/>
            <person name="Guiltinan M.J."/>
            <person name="Tyler B.M."/>
            <person name="Meinhardt L.W."/>
            <person name="Bailey B.A."/>
        </authorList>
    </citation>
    <scope>NUCLEOTIDE SEQUENCE [LARGE SCALE GENOMIC DNA]</scope>
    <source>
        <strain evidence="3">zdho120</strain>
    </source>
</reference>
<sequence>MGLPPLSPTMERAFTEALGDLSEMEKTDAPMIKFETADTHLSLRMATPPPSRNQKGDLSPSDKEKDSVEAKRARRSAIEKKSRQRRQEMLQRMREEVKQLETVYTEMARKSGNSESIDQLQRKYSELSLVAHALEEDQVALRELVQSHEQFQQRVENLADENEAEQSLWNSGIPPSSSISVQFRLLSADECFAVVRQAYQEIERFCQGENFESTGASFMGWTDKRKVDRELEMLQYCFTKRFPLERADELLNKTWNIFSDGTKMAELAFDSAVRTRYEILQVLNDNLFIIRRDHKIPSMPMTFITIQLIFRLQTPTGYTMGSCTISPPEIQQALESHEFYYDAFHWTRFNHLYDDLGNPAGCELISGGSMKDQNQMQSRYWLFELICSVLRWEHTCVAPLLLKQL</sequence>
<proteinExistence type="predicted"/>
<dbReference type="OrthoDB" id="162059at2759"/>
<evidence type="ECO:0000313" key="2">
    <source>
        <dbReference type="EMBL" id="OWZ03329.1"/>
    </source>
</evidence>
<protein>
    <submittedName>
        <fullName evidence="2">Uncharacterized protein</fullName>
    </submittedName>
</protein>
<organism evidence="2 3">
    <name type="scientific">Phytophthora megakarya</name>
    <dbReference type="NCBI Taxonomy" id="4795"/>
    <lineage>
        <taxon>Eukaryota</taxon>
        <taxon>Sar</taxon>
        <taxon>Stramenopiles</taxon>
        <taxon>Oomycota</taxon>
        <taxon>Peronosporomycetes</taxon>
        <taxon>Peronosporales</taxon>
        <taxon>Peronosporaceae</taxon>
        <taxon>Phytophthora</taxon>
    </lineage>
</organism>
<feature type="region of interest" description="Disordered" evidence="1">
    <location>
        <begin position="17"/>
        <end position="88"/>
    </location>
</feature>
<evidence type="ECO:0000256" key="1">
    <source>
        <dbReference type="SAM" id="MobiDB-lite"/>
    </source>
</evidence>
<keyword evidence="3" id="KW-1185">Reference proteome</keyword>
<accession>A0A225VEF1</accession>
<feature type="compositionally biased region" description="Basic and acidic residues" evidence="1">
    <location>
        <begin position="60"/>
        <end position="88"/>
    </location>
</feature>
<dbReference type="AlphaFoldDB" id="A0A225VEF1"/>
<dbReference type="Proteomes" id="UP000198211">
    <property type="component" value="Unassembled WGS sequence"/>
</dbReference>
<gene>
    <name evidence="2" type="ORF">PHMEG_00024958</name>
</gene>
<name>A0A225VEF1_9STRA</name>
<dbReference type="EMBL" id="NBNE01005587">
    <property type="protein sequence ID" value="OWZ03329.1"/>
    <property type="molecule type" value="Genomic_DNA"/>
</dbReference>